<organism evidence="1 2">
    <name type="scientific">Zalaria obscura</name>
    <dbReference type="NCBI Taxonomy" id="2024903"/>
    <lineage>
        <taxon>Eukaryota</taxon>
        <taxon>Fungi</taxon>
        <taxon>Dikarya</taxon>
        <taxon>Ascomycota</taxon>
        <taxon>Pezizomycotina</taxon>
        <taxon>Dothideomycetes</taxon>
        <taxon>Dothideomycetidae</taxon>
        <taxon>Dothideales</taxon>
        <taxon>Zalariaceae</taxon>
        <taxon>Zalaria</taxon>
    </lineage>
</organism>
<evidence type="ECO:0000313" key="1">
    <source>
        <dbReference type="EMBL" id="KAK8196758.1"/>
    </source>
</evidence>
<protein>
    <submittedName>
        <fullName evidence="1">Uncharacterized protein</fullName>
    </submittedName>
</protein>
<comment type="caution">
    <text evidence="1">The sequence shown here is derived from an EMBL/GenBank/DDBJ whole genome shotgun (WGS) entry which is preliminary data.</text>
</comment>
<sequence length="317" mass="32698">MSGTDHTTRTLLLSRKVPGTLIVTRGSTENIDPEAASVSSGHSEVKAFNLTNQTSTYNFDTDGLLLGWGLRNDVGVDEEPISGGIYTVENSVDQMNRSGQDIHLNNPGEELNFLGYLNGTSSPNEGKNFGYPECFAAWNVSEIPDQTGAGLQVGEQFAIGTLNATNNDTLCAERVAPRDRVPPVGYKLSLLTFANGSPTEPSNSTTAALDVVSNTNLTACPNGCLRPVGLAWDSQGRLFMSSDSTGEIYVVLRADGNATSSVGSSEPSTVPGYSGGASGTTAAPSATGSTKSEAGMGRLNAGVGALAAAAAVLVALL</sequence>
<proteinExistence type="predicted"/>
<name>A0ACC3S6C1_9PEZI</name>
<dbReference type="Proteomes" id="UP001320706">
    <property type="component" value="Unassembled WGS sequence"/>
</dbReference>
<evidence type="ECO:0000313" key="2">
    <source>
        <dbReference type="Proteomes" id="UP001320706"/>
    </source>
</evidence>
<reference evidence="1" key="1">
    <citation type="submission" date="2024-02" db="EMBL/GenBank/DDBJ databases">
        <title>Metagenome Assembled Genome of Zalaria obscura JY119.</title>
        <authorList>
            <person name="Vighnesh L."/>
            <person name="Jagadeeshwari U."/>
            <person name="Venkata Ramana C."/>
            <person name="Sasikala C."/>
        </authorList>
    </citation>
    <scope>NUCLEOTIDE SEQUENCE</scope>
    <source>
        <strain evidence="1">JY119</strain>
    </source>
</reference>
<keyword evidence="2" id="KW-1185">Reference proteome</keyword>
<gene>
    <name evidence="1" type="ORF">M8818_006925</name>
</gene>
<accession>A0ACC3S6C1</accession>
<dbReference type="EMBL" id="JAMKPW020000041">
    <property type="protein sequence ID" value="KAK8196758.1"/>
    <property type="molecule type" value="Genomic_DNA"/>
</dbReference>